<dbReference type="SUPFAM" id="SSF52467">
    <property type="entry name" value="DHS-like NAD/FAD-binding domain"/>
    <property type="match status" value="1"/>
</dbReference>
<dbReference type="RefSeq" id="WP_058478571.1">
    <property type="nucleotide sequence ID" value="NZ_CAAAIO010000006.1"/>
</dbReference>
<evidence type="ECO:0000313" key="2">
    <source>
        <dbReference type="EMBL" id="STY85839.1"/>
    </source>
</evidence>
<dbReference type="STRING" id="460.Lstg_3118"/>
<dbReference type="Proteomes" id="UP000255110">
    <property type="component" value="Unassembled WGS sequence"/>
</dbReference>
<keyword evidence="3" id="KW-1185">Reference proteome</keyword>
<sequence>MESQINIEYIYDKNINILLGAGASYGLFPTLELMLEGENGNRFTIETLAEKFESQNQPKLKTLLFMYYFKSCIKPVLEFCIHNLETSKQNVILQYSNFIHTILSILYKRTSPKRRCNIFTTNYDGCIALSSEEILKQGQRDFILNDGTRGFRKKYLQAKNFNTFLCQTGIFEKNYIDVPQINLIHLHGSAYWQKEDDRIIVDYQSSGKFSEIGQIVTQMSPLLDQFTDIISSDKSEFSSLNSMRLDDLSYDLEQQFWQEYKKIPIVNPEKWKFHETVFEEHYYQMLRALSYELEKDHTILISFGFSFADEHILNLIKRSLSNHLLQLFVCCFNDQEKKNLEKKFLGYKNIQFISCKENLNFEIFNTNVFTLEPNNPERQ</sequence>
<dbReference type="Proteomes" id="UP000054820">
    <property type="component" value="Unassembled WGS sequence"/>
</dbReference>
<reference evidence="2 4" key="2">
    <citation type="submission" date="2018-06" db="EMBL/GenBank/DDBJ databases">
        <authorList>
            <consortium name="Pathogen Informatics"/>
            <person name="Doyle S."/>
        </authorList>
    </citation>
    <scope>NUCLEOTIDE SEQUENCE [LARGE SCALE GENOMIC DNA]</scope>
    <source>
        <strain evidence="2 4">NCTC11991</strain>
    </source>
</reference>
<gene>
    <name evidence="1" type="ORF">Lstg_3118</name>
    <name evidence="2" type="ORF">NCTC11991_03359</name>
</gene>
<name>A0A378PLT0_9GAMM</name>
<dbReference type="InterPro" id="IPR029035">
    <property type="entry name" value="DHS-like_NAD/FAD-binding_dom"/>
</dbReference>
<evidence type="ECO:0000313" key="3">
    <source>
        <dbReference type="Proteomes" id="UP000054820"/>
    </source>
</evidence>
<reference evidence="1 3" key="1">
    <citation type="submission" date="2015-11" db="EMBL/GenBank/DDBJ databases">
        <title>Genomic analysis of 38 Legionella species identifies large and diverse effector repertoires.</title>
        <authorList>
            <person name="Burstein D."/>
            <person name="Amaro F."/>
            <person name="Zusman T."/>
            <person name="Lifshitz Z."/>
            <person name="Cohen O."/>
            <person name="Gilbert J.A."/>
            <person name="Pupko T."/>
            <person name="Shuman H.A."/>
            <person name="Segal G."/>
        </authorList>
    </citation>
    <scope>NUCLEOTIDE SEQUENCE [LARGE SCALE GENOMIC DNA]</scope>
    <source>
        <strain evidence="1 3">SC-18-C9</strain>
    </source>
</reference>
<proteinExistence type="predicted"/>
<dbReference type="AlphaFoldDB" id="A0A378PLT0"/>
<organism evidence="2 4">
    <name type="scientific">Legionella steigerwaltii</name>
    <dbReference type="NCBI Taxonomy" id="460"/>
    <lineage>
        <taxon>Bacteria</taxon>
        <taxon>Pseudomonadati</taxon>
        <taxon>Pseudomonadota</taxon>
        <taxon>Gammaproteobacteria</taxon>
        <taxon>Legionellales</taxon>
        <taxon>Legionellaceae</taxon>
        <taxon>Legionella</taxon>
    </lineage>
</organism>
<evidence type="ECO:0000313" key="4">
    <source>
        <dbReference type="Proteomes" id="UP000255110"/>
    </source>
</evidence>
<protein>
    <submittedName>
        <fullName evidence="2">Uncharacterized protein</fullName>
    </submittedName>
</protein>
<accession>A0A378PLT0</accession>
<dbReference type="OrthoDB" id="9812283at2"/>
<dbReference type="EMBL" id="LNYZ01000038">
    <property type="protein sequence ID" value="KTD70633.1"/>
    <property type="molecule type" value="Genomic_DNA"/>
</dbReference>
<dbReference type="EMBL" id="UGOY01000002">
    <property type="protein sequence ID" value="STY85839.1"/>
    <property type="molecule type" value="Genomic_DNA"/>
</dbReference>
<evidence type="ECO:0000313" key="1">
    <source>
        <dbReference type="EMBL" id="KTD70633.1"/>
    </source>
</evidence>